<evidence type="ECO:0000313" key="2">
    <source>
        <dbReference type="EMBL" id="QQG37138.1"/>
    </source>
</evidence>
<proteinExistence type="predicted"/>
<dbReference type="Proteomes" id="UP000595362">
    <property type="component" value="Chromosome"/>
</dbReference>
<gene>
    <name evidence="2" type="ORF">HYS17_05090</name>
</gene>
<sequence>MSLQLETVAQACQQITKQVKEHYKVLTVHFIIHHDGQRNEALGITAQEIVHHPAAQTAMRIMQQPKLSEQSSLLGIAVARTHMFMGLAWRDHLLALCNINIDHFQNIREVRQQAWHLAWHALDGYFYHEDPDGRIASSTNIIVRRRSALEMMRANLQADVLSAVMCGLQGDRDALKQIAVMRSLNAITPRSAHMPEFYPYPIAVEAVEYAVSELGKKLPSKRLMIPTALKVAREVDLATDDQTLMNWLSFCEPAQDMAWRGFSKPDILSAAINTSPDTFVRTTSHLIQELTSIKASSFIDIGEKYSPYADDEINANLHDKLIDHIFEDIIAKGLSLHSADPFIKMADKQNEDLSEGRVMGWCAAALQAAARILERTPEGDRRTEHLVRREFREHKDDSSWETLRDLSNRVIEHQREGEIITLSRLAEIAGEDKASRAIQASIQKTISNPDYQAKLEYINSPAPQAPAPKAPALSAAPRLAMPPPGGPRGPGIGSGSRPQILQQAVRSGGDSTGDQGRQTQK</sequence>
<feature type="region of interest" description="Disordered" evidence="1">
    <location>
        <begin position="462"/>
        <end position="521"/>
    </location>
</feature>
<evidence type="ECO:0000313" key="3">
    <source>
        <dbReference type="Proteomes" id="UP000595362"/>
    </source>
</evidence>
<dbReference type="EMBL" id="CP066681">
    <property type="protein sequence ID" value="QQG37138.1"/>
    <property type="molecule type" value="Genomic_DNA"/>
</dbReference>
<feature type="compositionally biased region" description="Low complexity" evidence="1">
    <location>
        <begin position="470"/>
        <end position="479"/>
    </location>
</feature>
<accession>A0A7T5R402</accession>
<feature type="compositionally biased region" description="Polar residues" evidence="1">
    <location>
        <begin position="512"/>
        <end position="521"/>
    </location>
</feature>
<dbReference type="AlphaFoldDB" id="A0A7T5R402"/>
<name>A0A7T5R402_9BACT</name>
<protein>
    <submittedName>
        <fullName evidence="2">Uncharacterized protein</fullName>
    </submittedName>
</protein>
<evidence type="ECO:0000256" key="1">
    <source>
        <dbReference type="SAM" id="MobiDB-lite"/>
    </source>
</evidence>
<organism evidence="2 3">
    <name type="scientific">Micavibrio aeruginosavorus</name>
    <dbReference type="NCBI Taxonomy" id="349221"/>
    <lineage>
        <taxon>Bacteria</taxon>
        <taxon>Pseudomonadati</taxon>
        <taxon>Bdellovibrionota</taxon>
        <taxon>Bdellovibrionia</taxon>
        <taxon>Bdellovibrionales</taxon>
        <taxon>Pseudobdellovibrionaceae</taxon>
        <taxon>Micavibrio</taxon>
    </lineage>
</organism>
<reference evidence="2 3" key="1">
    <citation type="submission" date="2020-07" db="EMBL/GenBank/DDBJ databases">
        <title>Huge and variable diversity of episymbiotic CPR bacteria and DPANN archaea in groundwater ecosystems.</title>
        <authorList>
            <person name="He C.Y."/>
            <person name="Keren R."/>
            <person name="Whittaker M."/>
            <person name="Farag I.F."/>
            <person name="Doudna J."/>
            <person name="Cate J.H.D."/>
            <person name="Banfield J.F."/>
        </authorList>
    </citation>
    <scope>NUCLEOTIDE SEQUENCE [LARGE SCALE GENOMIC DNA]</scope>
    <source>
        <strain evidence="2">NC_groundwater_70_Ag_B-0.1um_54_66</strain>
    </source>
</reference>